<evidence type="ECO:0000313" key="7">
    <source>
        <dbReference type="Proteomes" id="UP000294862"/>
    </source>
</evidence>
<dbReference type="AlphaFoldDB" id="A0A4V2S378"/>
<dbReference type="PROSITE" id="PS51782">
    <property type="entry name" value="LYSM"/>
    <property type="match status" value="1"/>
</dbReference>
<feature type="region of interest" description="Disordered" evidence="4">
    <location>
        <begin position="1"/>
        <end position="47"/>
    </location>
</feature>
<name>A0A4V2S378_9GAMM</name>
<evidence type="ECO:0000259" key="5">
    <source>
        <dbReference type="PROSITE" id="PS51782"/>
    </source>
</evidence>
<dbReference type="FunFam" id="3.10.350.10:FF:000001">
    <property type="entry name" value="Peptidoglycan-binding protein LysM"/>
    <property type="match status" value="1"/>
</dbReference>
<dbReference type="PANTHER" id="PTHR34700:SF4">
    <property type="entry name" value="PHAGE-LIKE ELEMENT PBSX PROTEIN XKDP"/>
    <property type="match status" value="1"/>
</dbReference>
<protein>
    <recommendedName>
        <fullName evidence="3">Potassium binding protein Kbp</fullName>
    </recommendedName>
</protein>
<feature type="domain" description="LysM" evidence="5">
    <location>
        <begin position="49"/>
        <end position="98"/>
    </location>
</feature>
<dbReference type="OrthoDB" id="370541at2"/>
<evidence type="ECO:0000256" key="3">
    <source>
        <dbReference type="ARBA" id="ARBA00072219"/>
    </source>
</evidence>
<proteinExistence type="predicted"/>
<evidence type="ECO:0000256" key="1">
    <source>
        <dbReference type="ARBA" id="ARBA00004496"/>
    </source>
</evidence>
<dbReference type="Pfam" id="PF01476">
    <property type="entry name" value="LysM"/>
    <property type="match status" value="1"/>
</dbReference>
<keyword evidence="2" id="KW-0963">Cytoplasm</keyword>
<dbReference type="SUPFAM" id="SSF54106">
    <property type="entry name" value="LysM domain"/>
    <property type="match status" value="1"/>
</dbReference>
<dbReference type="InterPro" id="IPR018392">
    <property type="entry name" value="LysM"/>
</dbReference>
<evidence type="ECO:0000256" key="4">
    <source>
        <dbReference type="SAM" id="MobiDB-lite"/>
    </source>
</evidence>
<sequence length="103" mass="11052">MANEPKKPDFSNVQGGSQSSAPPPAPKADFSNVQSGVESTAPAVEPAAQTYTVVKGDSLSKIAKHFYGSANRWKRIFEANRDQLDDPDLIKPGQVLKIPADND</sequence>
<evidence type="ECO:0000313" key="6">
    <source>
        <dbReference type="EMBL" id="TCO43280.1"/>
    </source>
</evidence>
<dbReference type="GO" id="GO:0005737">
    <property type="term" value="C:cytoplasm"/>
    <property type="evidence" value="ECO:0007669"/>
    <property type="project" value="UniProtKB-SubCell"/>
</dbReference>
<dbReference type="EMBL" id="SLWQ01000001">
    <property type="protein sequence ID" value="TCO43280.1"/>
    <property type="molecule type" value="Genomic_DNA"/>
</dbReference>
<gene>
    <name evidence="6" type="ORF">EV148_101702</name>
</gene>
<dbReference type="RefSeq" id="WP_131993477.1">
    <property type="nucleotide sequence ID" value="NZ_JACGXM010000002.1"/>
</dbReference>
<dbReference type="Proteomes" id="UP000294862">
    <property type="component" value="Unassembled WGS sequence"/>
</dbReference>
<accession>A0A4V2S378</accession>
<dbReference type="CDD" id="cd00118">
    <property type="entry name" value="LysM"/>
    <property type="match status" value="1"/>
</dbReference>
<keyword evidence="7" id="KW-1185">Reference proteome</keyword>
<dbReference type="InterPro" id="IPR052196">
    <property type="entry name" value="Bact_Kbp"/>
</dbReference>
<reference evidence="6 7" key="1">
    <citation type="journal article" date="2015" name="Stand. Genomic Sci.">
        <title>Genomic Encyclopedia of Bacterial and Archaeal Type Strains, Phase III: the genomes of soil and plant-associated and newly described type strains.</title>
        <authorList>
            <person name="Whitman W.B."/>
            <person name="Woyke T."/>
            <person name="Klenk H.P."/>
            <person name="Zhou Y."/>
            <person name="Lilburn T.G."/>
            <person name="Beck B.J."/>
            <person name="De Vos P."/>
            <person name="Vandamme P."/>
            <person name="Eisen J.A."/>
            <person name="Garrity G."/>
            <person name="Hugenholtz P."/>
            <person name="Kyrpides N.C."/>
        </authorList>
    </citation>
    <scope>NUCLEOTIDE SEQUENCE [LARGE SCALE GENOMIC DNA]</scope>
    <source>
        <strain evidence="6 7">A3</strain>
    </source>
</reference>
<evidence type="ECO:0000256" key="2">
    <source>
        <dbReference type="ARBA" id="ARBA00022490"/>
    </source>
</evidence>
<dbReference type="InterPro" id="IPR036779">
    <property type="entry name" value="LysM_dom_sf"/>
</dbReference>
<comment type="subcellular location">
    <subcellularLocation>
        <location evidence="1">Cytoplasm</location>
    </subcellularLocation>
</comment>
<dbReference type="SMART" id="SM00257">
    <property type="entry name" value="LysM"/>
    <property type="match status" value="1"/>
</dbReference>
<dbReference type="PANTHER" id="PTHR34700">
    <property type="entry name" value="POTASSIUM BINDING PROTEIN KBP"/>
    <property type="match status" value="1"/>
</dbReference>
<comment type="caution">
    <text evidence="6">The sequence shown here is derived from an EMBL/GenBank/DDBJ whole genome shotgun (WGS) entry which is preliminary data.</text>
</comment>
<dbReference type="Gene3D" id="3.10.350.10">
    <property type="entry name" value="LysM domain"/>
    <property type="match status" value="1"/>
</dbReference>
<organism evidence="6 7">
    <name type="scientific">Dokdonella fugitiva</name>
    <dbReference type="NCBI Taxonomy" id="328517"/>
    <lineage>
        <taxon>Bacteria</taxon>
        <taxon>Pseudomonadati</taxon>
        <taxon>Pseudomonadota</taxon>
        <taxon>Gammaproteobacteria</taxon>
        <taxon>Lysobacterales</taxon>
        <taxon>Rhodanobacteraceae</taxon>
        <taxon>Dokdonella</taxon>
    </lineage>
</organism>